<evidence type="ECO:0000313" key="2">
    <source>
        <dbReference type="Proteomes" id="UP000050525"/>
    </source>
</evidence>
<organism evidence="1 2">
    <name type="scientific">Alligator mississippiensis</name>
    <name type="common">American alligator</name>
    <dbReference type="NCBI Taxonomy" id="8496"/>
    <lineage>
        <taxon>Eukaryota</taxon>
        <taxon>Metazoa</taxon>
        <taxon>Chordata</taxon>
        <taxon>Craniata</taxon>
        <taxon>Vertebrata</taxon>
        <taxon>Euteleostomi</taxon>
        <taxon>Archelosauria</taxon>
        <taxon>Archosauria</taxon>
        <taxon>Crocodylia</taxon>
        <taxon>Alligatoridae</taxon>
        <taxon>Alligatorinae</taxon>
        <taxon>Alligator</taxon>
    </lineage>
</organism>
<dbReference type="Proteomes" id="UP000050525">
    <property type="component" value="Unassembled WGS sequence"/>
</dbReference>
<proteinExistence type="predicted"/>
<comment type="caution">
    <text evidence="1">The sequence shown here is derived from an EMBL/GenBank/DDBJ whole genome shotgun (WGS) entry which is preliminary data.</text>
</comment>
<evidence type="ECO:0000313" key="1">
    <source>
        <dbReference type="EMBL" id="KYO31074.1"/>
    </source>
</evidence>
<protein>
    <submittedName>
        <fullName evidence="1">Uncharacterized protein</fullName>
    </submittedName>
</protein>
<gene>
    <name evidence="1" type="ORF">Y1Q_0016436</name>
</gene>
<name>A0A151N2P4_ALLMI</name>
<keyword evidence="2" id="KW-1185">Reference proteome</keyword>
<dbReference type="EMBL" id="AKHW03004113">
    <property type="protein sequence ID" value="KYO31074.1"/>
    <property type="molecule type" value="Genomic_DNA"/>
</dbReference>
<reference evidence="1 2" key="1">
    <citation type="journal article" date="2012" name="Genome Biol.">
        <title>Sequencing three crocodilian genomes to illuminate the evolution of archosaurs and amniotes.</title>
        <authorList>
            <person name="St John J.A."/>
            <person name="Braun E.L."/>
            <person name="Isberg S.R."/>
            <person name="Miles L.G."/>
            <person name="Chong A.Y."/>
            <person name="Gongora J."/>
            <person name="Dalzell P."/>
            <person name="Moran C."/>
            <person name="Bed'hom B."/>
            <person name="Abzhanov A."/>
            <person name="Burgess S.C."/>
            <person name="Cooksey A.M."/>
            <person name="Castoe T.A."/>
            <person name="Crawford N.G."/>
            <person name="Densmore L.D."/>
            <person name="Drew J.C."/>
            <person name="Edwards S.V."/>
            <person name="Faircloth B.C."/>
            <person name="Fujita M.K."/>
            <person name="Greenwold M.J."/>
            <person name="Hoffmann F.G."/>
            <person name="Howard J.M."/>
            <person name="Iguchi T."/>
            <person name="Janes D.E."/>
            <person name="Khan S.Y."/>
            <person name="Kohno S."/>
            <person name="de Koning A.J."/>
            <person name="Lance S.L."/>
            <person name="McCarthy F.M."/>
            <person name="McCormack J.E."/>
            <person name="Merchant M.E."/>
            <person name="Peterson D.G."/>
            <person name="Pollock D.D."/>
            <person name="Pourmand N."/>
            <person name="Raney B.J."/>
            <person name="Roessler K.A."/>
            <person name="Sanford J.R."/>
            <person name="Sawyer R.H."/>
            <person name="Schmidt C.J."/>
            <person name="Triplett E.W."/>
            <person name="Tuberville T.D."/>
            <person name="Venegas-Anaya M."/>
            <person name="Howard J.T."/>
            <person name="Jarvis E.D."/>
            <person name="Guillette L.J.Jr."/>
            <person name="Glenn T.C."/>
            <person name="Green R.E."/>
            <person name="Ray D.A."/>
        </authorList>
    </citation>
    <scope>NUCLEOTIDE SEQUENCE [LARGE SCALE GENOMIC DNA]</scope>
    <source>
        <strain evidence="1">KSC_2009_1</strain>
    </source>
</reference>
<sequence>MLKESSARLTPALTLCVPAVGLEVLGGNGGSLLSLCRGNLMGKSEGKSQSHKEVNCWDRITGGGDSKGAEITGLKRIHTCQGTGQ</sequence>
<accession>A0A151N2P4</accession>
<dbReference type="AlphaFoldDB" id="A0A151N2P4"/>